<dbReference type="InterPro" id="IPR032675">
    <property type="entry name" value="LRR_dom_sf"/>
</dbReference>
<evidence type="ECO:0000313" key="2">
    <source>
        <dbReference type="Proteomes" id="UP001221142"/>
    </source>
</evidence>
<gene>
    <name evidence="1" type="ORF">FB45DRAFT_1051208</name>
</gene>
<evidence type="ECO:0000313" key="1">
    <source>
        <dbReference type="EMBL" id="KAJ7646536.1"/>
    </source>
</evidence>
<evidence type="ECO:0008006" key="3">
    <source>
        <dbReference type="Google" id="ProtNLM"/>
    </source>
</evidence>
<reference evidence="1" key="1">
    <citation type="submission" date="2023-03" db="EMBL/GenBank/DDBJ databases">
        <title>Massive genome expansion in bonnet fungi (Mycena s.s.) driven by repeated elements and novel gene families across ecological guilds.</title>
        <authorList>
            <consortium name="Lawrence Berkeley National Laboratory"/>
            <person name="Harder C.B."/>
            <person name="Miyauchi S."/>
            <person name="Viragh M."/>
            <person name="Kuo A."/>
            <person name="Thoen E."/>
            <person name="Andreopoulos B."/>
            <person name="Lu D."/>
            <person name="Skrede I."/>
            <person name="Drula E."/>
            <person name="Henrissat B."/>
            <person name="Morin E."/>
            <person name="Kohler A."/>
            <person name="Barry K."/>
            <person name="LaButti K."/>
            <person name="Morin E."/>
            <person name="Salamov A."/>
            <person name="Lipzen A."/>
            <person name="Mereny Z."/>
            <person name="Hegedus B."/>
            <person name="Baldrian P."/>
            <person name="Stursova M."/>
            <person name="Weitz H."/>
            <person name="Taylor A."/>
            <person name="Grigoriev I.V."/>
            <person name="Nagy L.G."/>
            <person name="Martin F."/>
            <person name="Kauserud H."/>
        </authorList>
    </citation>
    <scope>NUCLEOTIDE SEQUENCE</scope>
    <source>
        <strain evidence="1">9284</strain>
    </source>
</reference>
<comment type="caution">
    <text evidence="1">The sequence shown here is derived from an EMBL/GenBank/DDBJ whole genome shotgun (WGS) entry which is preliminary data.</text>
</comment>
<dbReference type="EMBL" id="JARKIF010000002">
    <property type="protein sequence ID" value="KAJ7646536.1"/>
    <property type="molecule type" value="Genomic_DNA"/>
</dbReference>
<name>A0AAD7FYF4_9AGAR</name>
<sequence>MFISSLWHVLHVRSSTSFLTSNHPSPSSVPLKDWPRWHLPASNPPSIAFPPELLTIVFAFFRDDASATMVALLTALSHVCSLWCTVCVGAPTLWDDVCLNRHTSKPRRMSKILSRSGSLPLTVTVDMTMKPRRSRGSAFAFGPLTQVRDRLTRMVLALDRGDVVEHTSPNPEFPKLSSLDITMSYADAPSQLAPVMLGFRHSPSLRSFALMVYGNMITTLGLQLPGFHWGSLTSLSLSIPVAAVKFYDILIQCPLLENCSLAHIKATNTGDMRLRPVHTMHRLKSLEWTIGHSGDTLLNHFIRPRLSSLTVFGISPYVIHILFNLHQRSDFQLVRLKLSLGGCGLDEVVRFIRHFPLLQTLELREIDWCTENPLFFRVFQCKTEPFAGQPPPPNFEHLSLEHLSTLAVGNDSYGLDGEALLLMIKSLMRNRGGESVPFPSIRRVELYLSGKAFSDGVEEELGRL</sequence>
<organism evidence="1 2">
    <name type="scientific">Roridomyces roridus</name>
    <dbReference type="NCBI Taxonomy" id="1738132"/>
    <lineage>
        <taxon>Eukaryota</taxon>
        <taxon>Fungi</taxon>
        <taxon>Dikarya</taxon>
        <taxon>Basidiomycota</taxon>
        <taxon>Agaricomycotina</taxon>
        <taxon>Agaricomycetes</taxon>
        <taxon>Agaricomycetidae</taxon>
        <taxon>Agaricales</taxon>
        <taxon>Marasmiineae</taxon>
        <taxon>Mycenaceae</taxon>
        <taxon>Roridomyces</taxon>
    </lineage>
</organism>
<dbReference type="Proteomes" id="UP001221142">
    <property type="component" value="Unassembled WGS sequence"/>
</dbReference>
<proteinExistence type="predicted"/>
<protein>
    <recommendedName>
        <fullName evidence="3">F-box domain-containing protein</fullName>
    </recommendedName>
</protein>
<accession>A0AAD7FYF4</accession>
<dbReference type="AlphaFoldDB" id="A0AAD7FYF4"/>
<dbReference type="SUPFAM" id="SSF52047">
    <property type="entry name" value="RNI-like"/>
    <property type="match status" value="1"/>
</dbReference>
<dbReference type="Gene3D" id="3.80.10.10">
    <property type="entry name" value="Ribonuclease Inhibitor"/>
    <property type="match status" value="1"/>
</dbReference>
<keyword evidence="2" id="KW-1185">Reference proteome</keyword>